<gene>
    <name evidence="1" type="ORF">PsorP6_002898</name>
</gene>
<accession>A0ACC0VLV9</accession>
<reference evidence="1 2" key="1">
    <citation type="journal article" date="2022" name="bioRxiv">
        <title>The genome of the oomycete Peronosclerospora sorghi, a cosmopolitan pathogen of maize and sorghum, is inflated with dispersed pseudogenes.</title>
        <authorList>
            <person name="Fletcher K."/>
            <person name="Martin F."/>
            <person name="Isakeit T."/>
            <person name="Cavanaugh K."/>
            <person name="Magill C."/>
            <person name="Michelmore R."/>
        </authorList>
    </citation>
    <scope>NUCLEOTIDE SEQUENCE [LARGE SCALE GENOMIC DNA]</scope>
    <source>
        <strain evidence="1">P6</strain>
    </source>
</reference>
<dbReference type="EMBL" id="CM047587">
    <property type="protein sequence ID" value="KAI9907495.1"/>
    <property type="molecule type" value="Genomic_DNA"/>
</dbReference>
<evidence type="ECO:0000313" key="1">
    <source>
        <dbReference type="EMBL" id="KAI9907495.1"/>
    </source>
</evidence>
<name>A0ACC0VLV9_9STRA</name>
<dbReference type="Proteomes" id="UP001163321">
    <property type="component" value="Chromosome 8"/>
</dbReference>
<evidence type="ECO:0000313" key="2">
    <source>
        <dbReference type="Proteomes" id="UP001163321"/>
    </source>
</evidence>
<sequence length="235" mass="25930">MLDARVPPISGGRSSNNAFIMSAGPLSTTSVTHEAALAFEDLGMKRTKKGTEAARPSQGEDEEPVVLDHRITMRSLKHLDYVLSVVEQEMVDELHRDTEDYGDFLSEAGRSSHASFFTVMDDNNGMCEKPTSDVQSRRKSIIMEGTEESNTSDVEDCREDAPDQLEEKSERWITATSESRQHPPLAPTQEVGDETELDDAVSMAKSVYNHSDDEQKVAVAEEVEVVTAAPIRDAL</sequence>
<protein>
    <submittedName>
        <fullName evidence="1">Uncharacterized protein</fullName>
    </submittedName>
</protein>
<comment type="caution">
    <text evidence="1">The sequence shown here is derived from an EMBL/GenBank/DDBJ whole genome shotgun (WGS) entry which is preliminary data.</text>
</comment>
<proteinExistence type="predicted"/>
<organism evidence="1 2">
    <name type="scientific">Peronosclerospora sorghi</name>
    <dbReference type="NCBI Taxonomy" id="230839"/>
    <lineage>
        <taxon>Eukaryota</taxon>
        <taxon>Sar</taxon>
        <taxon>Stramenopiles</taxon>
        <taxon>Oomycota</taxon>
        <taxon>Peronosporomycetes</taxon>
        <taxon>Peronosporales</taxon>
        <taxon>Peronosporaceae</taxon>
        <taxon>Peronosclerospora</taxon>
    </lineage>
</organism>
<keyword evidence="2" id="KW-1185">Reference proteome</keyword>